<evidence type="ECO:0000313" key="1">
    <source>
        <dbReference type="EMBL" id="KAK9507671.1"/>
    </source>
</evidence>
<dbReference type="InterPro" id="IPR019265">
    <property type="entry name" value="RTRAF"/>
</dbReference>
<sequence>MVRRKLQALDYHSADSFDINDTRQFRALILWLEDQIIRHYKIEDRDDLRNIDSKTWNSAFEKYCIDLDCPIPCNEMKECLEWIVGLAIKLEYNDDKEKYSKQISQSVKDSISSAPVVKSSNPLDNLDFYADEFRKGVNSLADLLKITPHPDHLVTLEAICSLVTQSLSPDNNNVTNNKEGKPFPIMESDLGFDMGDYILNQAAKVLRLLYIHDLRNLQTKINECIVAVQTITANPKTDTKLGKVGF</sequence>
<protein>
    <recommendedName>
        <fullName evidence="3">Carnitine deficiency associated protein</fullName>
    </recommendedName>
</protein>
<comment type="caution">
    <text evidence="1">The sequence shown here is derived from an EMBL/GenBank/DDBJ whole genome shotgun (WGS) entry which is preliminary data.</text>
</comment>
<keyword evidence="2" id="KW-1185">Reference proteome</keyword>
<name>A0AAW1DAE1_9HEMI</name>
<dbReference type="EMBL" id="JAPXFL010000004">
    <property type="protein sequence ID" value="KAK9507671.1"/>
    <property type="molecule type" value="Genomic_DNA"/>
</dbReference>
<dbReference type="Proteomes" id="UP001461498">
    <property type="component" value="Unassembled WGS sequence"/>
</dbReference>
<dbReference type="AlphaFoldDB" id="A0AAW1DAE1"/>
<dbReference type="EMBL" id="JAPXFL010000004">
    <property type="protein sequence ID" value="KAK9507672.1"/>
    <property type="molecule type" value="Genomic_DNA"/>
</dbReference>
<dbReference type="Pfam" id="PF10036">
    <property type="entry name" value="RLL"/>
    <property type="match status" value="1"/>
</dbReference>
<evidence type="ECO:0008006" key="3">
    <source>
        <dbReference type="Google" id="ProtNLM"/>
    </source>
</evidence>
<evidence type="ECO:0000313" key="2">
    <source>
        <dbReference type="Proteomes" id="UP001461498"/>
    </source>
</evidence>
<reference evidence="1 2" key="1">
    <citation type="submission" date="2022-12" db="EMBL/GenBank/DDBJ databases">
        <title>Chromosome-level genome assembly of true bugs.</title>
        <authorList>
            <person name="Ma L."/>
            <person name="Li H."/>
        </authorList>
    </citation>
    <scope>NUCLEOTIDE SEQUENCE [LARGE SCALE GENOMIC DNA]</scope>
    <source>
        <strain evidence="1">Lab_2022b</strain>
    </source>
</reference>
<organism evidence="1 2">
    <name type="scientific">Rhynocoris fuscipes</name>
    <dbReference type="NCBI Taxonomy" id="488301"/>
    <lineage>
        <taxon>Eukaryota</taxon>
        <taxon>Metazoa</taxon>
        <taxon>Ecdysozoa</taxon>
        <taxon>Arthropoda</taxon>
        <taxon>Hexapoda</taxon>
        <taxon>Insecta</taxon>
        <taxon>Pterygota</taxon>
        <taxon>Neoptera</taxon>
        <taxon>Paraneoptera</taxon>
        <taxon>Hemiptera</taxon>
        <taxon>Heteroptera</taxon>
        <taxon>Panheteroptera</taxon>
        <taxon>Cimicomorpha</taxon>
        <taxon>Reduviidae</taxon>
        <taxon>Harpactorinae</taxon>
        <taxon>Harpactorini</taxon>
        <taxon>Rhynocoris</taxon>
    </lineage>
</organism>
<proteinExistence type="predicted"/>
<accession>A0AAW1DAE1</accession>
<dbReference type="PANTHER" id="PTHR15924">
    <property type="entry name" value="CLE"/>
    <property type="match status" value="1"/>
</dbReference>
<gene>
    <name evidence="1" type="ORF">O3M35_007477</name>
</gene>